<feature type="compositionally biased region" description="Pro residues" evidence="1">
    <location>
        <begin position="133"/>
        <end position="174"/>
    </location>
</feature>
<feature type="region of interest" description="Disordered" evidence="1">
    <location>
        <begin position="115"/>
        <end position="212"/>
    </location>
</feature>
<evidence type="ECO:0000313" key="3">
    <source>
        <dbReference type="Proteomes" id="UP001501343"/>
    </source>
</evidence>
<feature type="compositionally biased region" description="Basic residues" evidence="1">
    <location>
        <begin position="122"/>
        <end position="132"/>
    </location>
</feature>
<gene>
    <name evidence="2" type="ORF">GCM10009775_32890</name>
</gene>
<evidence type="ECO:0000313" key="2">
    <source>
        <dbReference type="EMBL" id="GAA1938241.1"/>
    </source>
</evidence>
<sequence>MGARLVGEAIAYAVDVPLTGNEYRLLIGMSHTALDGAIDDPRESRRYFDSRDAMCLAIGRRVNDHDATDRAAAFEAVRVALRGLVSLGAIEQLKRGQSGQRAEFNLVIEAEQSRTTAEYRRRALSKRARPRPPKPQAQPGPAPQAQPGPAPQAQPGPAPQAQPGPAPQAQPGPKEPQRNHRGKTRGITSTHSTVSLASVDKSIDVDESEAAA</sequence>
<proteinExistence type="predicted"/>
<comment type="caution">
    <text evidence="2">The sequence shown here is derived from an EMBL/GenBank/DDBJ whole genome shotgun (WGS) entry which is preliminary data.</text>
</comment>
<accession>A0ABP5B9T7</accession>
<dbReference type="EMBL" id="BAAAOF010000008">
    <property type="protein sequence ID" value="GAA1938241.1"/>
    <property type="molecule type" value="Genomic_DNA"/>
</dbReference>
<name>A0ABP5B9T7_9MICO</name>
<protein>
    <submittedName>
        <fullName evidence="2">Uncharacterized protein</fullName>
    </submittedName>
</protein>
<organism evidence="2 3">
    <name type="scientific">Microbacterium aoyamense</name>
    <dbReference type="NCBI Taxonomy" id="344166"/>
    <lineage>
        <taxon>Bacteria</taxon>
        <taxon>Bacillati</taxon>
        <taxon>Actinomycetota</taxon>
        <taxon>Actinomycetes</taxon>
        <taxon>Micrococcales</taxon>
        <taxon>Microbacteriaceae</taxon>
        <taxon>Microbacterium</taxon>
    </lineage>
</organism>
<evidence type="ECO:0000256" key="1">
    <source>
        <dbReference type="SAM" id="MobiDB-lite"/>
    </source>
</evidence>
<dbReference type="Proteomes" id="UP001501343">
    <property type="component" value="Unassembled WGS sequence"/>
</dbReference>
<reference evidence="3" key="1">
    <citation type="journal article" date="2019" name="Int. J. Syst. Evol. Microbiol.">
        <title>The Global Catalogue of Microorganisms (GCM) 10K type strain sequencing project: providing services to taxonomists for standard genome sequencing and annotation.</title>
        <authorList>
            <consortium name="The Broad Institute Genomics Platform"/>
            <consortium name="The Broad Institute Genome Sequencing Center for Infectious Disease"/>
            <person name="Wu L."/>
            <person name="Ma J."/>
        </authorList>
    </citation>
    <scope>NUCLEOTIDE SEQUENCE [LARGE SCALE GENOMIC DNA]</scope>
    <source>
        <strain evidence="3">JCM 14900</strain>
    </source>
</reference>
<feature type="compositionally biased region" description="Polar residues" evidence="1">
    <location>
        <begin position="186"/>
        <end position="196"/>
    </location>
</feature>
<keyword evidence="3" id="KW-1185">Reference proteome</keyword>